<dbReference type="STRING" id="172043.RM53_01685"/>
<dbReference type="EMBL" id="JWSY01000003">
    <property type="protein sequence ID" value="KIC60820.1"/>
    <property type="molecule type" value="Genomic_DNA"/>
</dbReference>
<evidence type="ECO:0000313" key="2">
    <source>
        <dbReference type="EMBL" id="KIC60820.1"/>
    </source>
</evidence>
<sequence>MARRRALLSGLFSRTSPAAPVDDMIDPFERPNEREPQEPDALSLALAEIEAGALEIYAQAGLPTQPGHYRRDPDTADWIFIARQIEPSERFALALRYPPEQGWRFARLEDLGARSGREDVQAAARLMADVATLRASRRVVLTQDHLLTAMELGAAWRALRDAQAFRTSRLTLSVPEPARPKALKGDKPSRPR</sequence>
<reference evidence="2 3" key="1">
    <citation type="submission" date="2014-12" db="EMBL/GenBank/DDBJ databases">
        <title>Genome sequencing of Brevundimonas nasdae TPW30.</title>
        <authorList>
            <person name="Tan P.W."/>
            <person name="Chan K.-G."/>
        </authorList>
    </citation>
    <scope>NUCLEOTIDE SEQUENCE [LARGE SCALE GENOMIC DNA]</scope>
    <source>
        <strain evidence="2 3">TPW30</strain>
    </source>
</reference>
<comment type="caution">
    <text evidence="2">The sequence shown here is derived from an EMBL/GenBank/DDBJ whole genome shotgun (WGS) entry which is preliminary data.</text>
</comment>
<protein>
    <submittedName>
        <fullName evidence="2">Uncharacterized protein</fullName>
    </submittedName>
</protein>
<gene>
    <name evidence="2" type="ORF">RM53_01685</name>
</gene>
<accession>A0A0B4D971</accession>
<dbReference type="RefSeq" id="WP_039243918.1">
    <property type="nucleotide sequence ID" value="NZ_JWSY01000003.1"/>
</dbReference>
<feature type="compositionally biased region" description="Basic and acidic residues" evidence="1">
    <location>
        <begin position="27"/>
        <end position="37"/>
    </location>
</feature>
<dbReference type="Proteomes" id="UP000031166">
    <property type="component" value="Unassembled WGS sequence"/>
</dbReference>
<evidence type="ECO:0000313" key="3">
    <source>
        <dbReference type="Proteomes" id="UP000031166"/>
    </source>
</evidence>
<name>A0A0B4D971_9CAUL</name>
<dbReference type="AlphaFoldDB" id="A0A0B4D971"/>
<proteinExistence type="predicted"/>
<feature type="region of interest" description="Disordered" evidence="1">
    <location>
        <begin position="18"/>
        <end position="40"/>
    </location>
</feature>
<evidence type="ECO:0000256" key="1">
    <source>
        <dbReference type="SAM" id="MobiDB-lite"/>
    </source>
</evidence>
<organism evidence="2 3">
    <name type="scientific">Brevundimonas nasdae</name>
    <dbReference type="NCBI Taxonomy" id="172043"/>
    <lineage>
        <taxon>Bacteria</taxon>
        <taxon>Pseudomonadati</taxon>
        <taxon>Pseudomonadota</taxon>
        <taxon>Alphaproteobacteria</taxon>
        <taxon>Caulobacterales</taxon>
        <taxon>Caulobacteraceae</taxon>
        <taxon>Brevundimonas</taxon>
    </lineage>
</organism>